<dbReference type="InterPro" id="IPR011545">
    <property type="entry name" value="DEAD/DEAH_box_helicase_dom"/>
</dbReference>
<dbReference type="PROSITE" id="PS51195">
    <property type="entry name" value="Q_MOTIF"/>
    <property type="match status" value="1"/>
</dbReference>
<dbReference type="InterPro" id="IPR014014">
    <property type="entry name" value="RNA_helicase_DEAD_Q_motif"/>
</dbReference>
<evidence type="ECO:0000259" key="13">
    <source>
        <dbReference type="PROSITE" id="PS51192"/>
    </source>
</evidence>
<dbReference type="PANTHER" id="PTHR47958">
    <property type="entry name" value="ATP-DEPENDENT RNA HELICASE DBP3"/>
    <property type="match status" value="1"/>
</dbReference>
<proteinExistence type="inferred from homology"/>
<dbReference type="SMART" id="SM00487">
    <property type="entry name" value="DEXDc"/>
    <property type="match status" value="1"/>
</dbReference>
<dbReference type="Pfam" id="PF00271">
    <property type="entry name" value="Helicase_C"/>
    <property type="match status" value="1"/>
</dbReference>
<evidence type="ECO:0000256" key="9">
    <source>
        <dbReference type="ARBA" id="ARBA00047984"/>
    </source>
</evidence>
<dbReference type="VEuPathDB" id="FungiDB:SPPG_06626"/>
<dbReference type="EC" id="3.6.4.13" evidence="1"/>
<dbReference type="InterPro" id="IPR014001">
    <property type="entry name" value="Helicase_ATP-bd"/>
</dbReference>
<feature type="short sequence motif" description="Q motif" evidence="10">
    <location>
        <begin position="123"/>
        <end position="152"/>
    </location>
</feature>
<evidence type="ECO:0000313" key="16">
    <source>
        <dbReference type="EMBL" id="KNC98226.1"/>
    </source>
</evidence>
<dbReference type="GO" id="GO:0003676">
    <property type="term" value="F:nucleic acid binding"/>
    <property type="evidence" value="ECO:0007669"/>
    <property type="project" value="InterPro"/>
</dbReference>
<evidence type="ECO:0000256" key="2">
    <source>
        <dbReference type="ARBA" id="ARBA00022741"/>
    </source>
</evidence>
<dbReference type="EMBL" id="KQ257461">
    <property type="protein sequence ID" value="KNC98226.1"/>
    <property type="molecule type" value="Genomic_DNA"/>
</dbReference>
<evidence type="ECO:0000313" key="17">
    <source>
        <dbReference type="Proteomes" id="UP000053201"/>
    </source>
</evidence>
<dbReference type="AlphaFoldDB" id="A0A0L0HBB9"/>
<evidence type="ECO:0000256" key="5">
    <source>
        <dbReference type="ARBA" id="ARBA00022840"/>
    </source>
</evidence>
<feature type="region of interest" description="Disordered" evidence="12">
    <location>
        <begin position="1"/>
        <end position="65"/>
    </location>
</feature>
<dbReference type="SUPFAM" id="SSF52540">
    <property type="entry name" value="P-loop containing nucleoside triphosphate hydrolases"/>
    <property type="match status" value="1"/>
</dbReference>
<dbReference type="InParanoid" id="A0A0L0HBB9"/>
<evidence type="ECO:0000256" key="6">
    <source>
        <dbReference type="ARBA" id="ARBA00024397"/>
    </source>
</evidence>
<dbReference type="OrthoDB" id="196131at2759"/>
<evidence type="ECO:0000256" key="7">
    <source>
        <dbReference type="ARBA" id="ARBA00024405"/>
    </source>
</evidence>
<comment type="function">
    <text evidence="8">ATP-binding RNA helicase involved in translation initiation. Remodels RNA in response to ADP and ATP concentrations by facilitating disruption, but also formation of RNA duplexes.</text>
</comment>
<evidence type="ECO:0000259" key="14">
    <source>
        <dbReference type="PROSITE" id="PS51194"/>
    </source>
</evidence>
<evidence type="ECO:0000256" key="10">
    <source>
        <dbReference type="PROSITE-ProRule" id="PRU00552"/>
    </source>
</evidence>
<feature type="compositionally biased region" description="Polar residues" evidence="12">
    <location>
        <begin position="596"/>
        <end position="606"/>
    </location>
</feature>
<comment type="similarity">
    <text evidence="11">Belongs to the DEAD box helicase family.</text>
</comment>
<protein>
    <recommendedName>
        <fullName evidence="6">ATP-dependent RNA helicase DED1</fullName>
        <ecNumber evidence="1">3.6.4.13</ecNumber>
    </recommendedName>
    <alternativeName>
        <fullName evidence="7">ATP-dependent RNA helicase ded1</fullName>
    </alternativeName>
</protein>
<evidence type="ECO:0000256" key="8">
    <source>
        <dbReference type="ARBA" id="ARBA00025161"/>
    </source>
</evidence>
<dbReference type="InterPro" id="IPR000629">
    <property type="entry name" value="RNA-helicase_DEAD-box_CS"/>
</dbReference>
<evidence type="ECO:0000256" key="12">
    <source>
        <dbReference type="SAM" id="MobiDB-lite"/>
    </source>
</evidence>
<sequence length="606" mass="67436">MSYKNGWDQPGSTETNGTEGWGPASDMQNGLENGHTEEPDQEPVAPAAETRTHKFGSGSDLPPVDEEARVWFGTARRWEEGEVDETLEQELYEKNKVNTGINFEQLGHVPIKVAGEDVPPLLESFDDIKLHEGLKYNITSLMKYNKPTPIQKAAIPILASRRDLMACAQTGSGKTAAYLIPIINRMLLLGKEKLCPKPTSMFDRHAKPLVLIISPTRELACQIFDECRKFSYKSWIKPAVLYGGANTRSLMQNVERGCHILAATPGKLLDMIDRNRVSLQYVKWLVIDEADRLLELGFEQEIRRIVQQHMSADLESRQTALFSATFPKNVRRIAREFLGDCLLVTVGRVGTVPTDITQTILKVDDFDKRRALLDLLYEQEAGLTLIFVNTCRATDTLDDYLHNNSFPVTSVHSGRNQAEREDALSAFRAARKPIMIATDLAARGLDIPNVVHVINYDMPKNIDDYIHRIGRTARVGNKGAATSFFNDNNSDIATDLVRVLRETEQTVPEFLNEYRPDYEETPDSPENGIVDELKEEDLEGDLPDGYAPLGQQVASGNDDDATWGNAGVDGGGKWGQADSTDPVSTHEDTNEEGDSDQPNNGMSGSW</sequence>
<evidence type="ECO:0000256" key="1">
    <source>
        <dbReference type="ARBA" id="ARBA00012552"/>
    </source>
</evidence>
<name>A0A0L0HBB9_SPIPD</name>
<keyword evidence="3 11" id="KW-0378">Hydrolase</keyword>
<dbReference type="PROSITE" id="PS51192">
    <property type="entry name" value="HELICASE_ATP_BIND_1"/>
    <property type="match status" value="1"/>
</dbReference>
<keyword evidence="17" id="KW-1185">Reference proteome</keyword>
<dbReference type="Proteomes" id="UP000053201">
    <property type="component" value="Unassembled WGS sequence"/>
</dbReference>
<dbReference type="PROSITE" id="PS51194">
    <property type="entry name" value="HELICASE_CTER"/>
    <property type="match status" value="1"/>
</dbReference>
<dbReference type="InterPro" id="IPR001650">
    <property type="entry name" value="Helicase_C-like"/>
</dbReference>
<organism evidence="16 17">
    <name type="scientific">Spizellomyces punctatus (strain DAOM BR117)</name>
    <dbReference type="NCBI Taxonomy" id="645134"/>
    <lineage>
        <taxon>Eukaryota</taxon>
        <taxon>Fungi</taxon>
        <taxon>Fungi incertae sedis</taxon>
        <taxon>Chytridiomycota</taxon>
        <taxon>Chytridiomycota incertae sedis</taxon>
        <taxon>Chytridiomycetes</taxon>
        <taxon>Spizellomycetales</taxon>
        <taxon>Spizellomycetaceae</taxon>
        <taxon>Spizellomyces</taxon>
    </lineage>
</organism>
<feature type="domain" description="Helicase ATP-binding" evidence="13">
    <location>
        <begin position="155"/>
        <end position="344"/>
    </location>
</feature>
<dbReference type="RefSeq" id="XP_016606266.1">
    <property type="nucleotide sequence ID" value="XM_016754826.1"/>
</dbReference>
<evidence type="ECO:0000259" key="15">
    <source>
        <dbReference type="PROSITE" id="PS51195"/>
    </source>
</evidence>
<comment type="catalytic activity">
    <reaction evidence="9">
        <text>ATP + H2O = ADP + phosphate + H(+)</text>
        <dbReference type="Rhea" id="RHEA:13065"/>
        <dbReference type="ChEBI" id="CHEBI:15377"/>
        <dbReference type="ChEBI" id="CHEBI:15378"/>
        <dbReference type="ChEBI" id="CHEBI:30616"/>
        <dbReference type="ChEBI" id="CHEBI:43474"/>
        <dbReference type="ChEBI" id="CHEBI:456216"/>
        <dbReference type="EC" id="3.6.4.13"/>
    </reaction>
</comment>
<dbReference type="InterPro" id="IPR027417">
    <property type="entry name" value="P-loop_NTPase"/>
</dbReference>
<dbReference type="PROSITE" id="PS00039">
    <property type="entry name" value="DEAD_ATP_HELICASE"/>
    <property type="match status" value="1"/>
</dbReference>
<dbReference type="GO" id="GO:0016787">
    <property type="term" value="F:hydrolase activity"/>
    <property type="evidence" value="ECO:0007669"/>
    <property type="project" value="UniProtKB-KW"/>
</dbReference>
<dbReference type="Pfam" id="PF00270">
    <property type="entry name" value="DEAD"/>
    <property type="match status" value="1"/>
</dbReference>
<reference evidence="16 17" key="1">
    <citation type="submission" date="2009-08" db="EMBL/GenBank/DDBJ databases">
        <title>The Genome Sequence of Spizellomyces punctatus strain DAOM BR117.</title>
        <authorList>
            <consortium name="The Broad Institute Genome Sequencing Platform"/>
            <person name="Russ C."/>
            <person name="Cuomo C."/>
            <person name="Shea T."/>
            <person name="Young S.K."/>
            <person name="Zeng Q."/>
            <person name="Koehrsen M."/>
            <person name="Haas B."/>
            <person name="Borodovsky M."/>
            <person name="Guigo R."/>
            <person name="Alvarado L."/>
            <person name="Berlin A."/>
            <person name="Bochicchio J."/>
            <person name="Borenstein D."/>
            <person name="Chapman S."/>
            <person name="Chen Z."/>
            <person name="Engels R."/>
            <person name="Freedman E."/>
            <person name="Gellesch M."/>
            <person name="Goldberg J."/>
            <person name="Griggs A."/>
            <person name="Gujja S."/>
            <person name="Heiman D."/>
            <person name="Hepburn T."/>
            <person name="Howarth C."/>
            <person name="Jen D."/>
            <person name="Larson L."/>
            <person name="Lewis B."/>
            <person name="Mehta T."/>
            <person name="Park D."/>
            <person name="Pearson M."/>
            <person name="Roberts A."/>
            <person name="Saif S."/>
            <person name="Shenoy N."/>
            <person name="Sisk P."/>
            <person name="Stolte C."/>
            <person name="Sykes S."/>
            <person name="Thomson T."/>
            <person name="Walk T."/>
            <person name="White J."/>
            <person name="Yandava C."/>
            <person name="Burger G."/>
            <person name="Gray M.W."/>
            <person name="Holland P.W.H."/>
            <person name="King N."/>
            <person name="Lang F.B.F."/>
            <person name="Roger A.J."/>
            <person name="Ruiz-Trillo I."/>
            <person name="Lander E."/>
            <person name="Nusbaum C."/>
        </authorList>
    </citation>
    <scope>NUCLEOTIDE SEQUENCE [LARGE SCALE GENOMIC DNA]</scope>
    <source>
        <strain evidence="16 17">DAOM BR117</strain>
    </source>
</reference>
<dbReference type="Gene3D" id="3.40.50.300">
    <property type="entry name" value="P-loop containing nucleotide triphosphate hydrolases"/>
    <property type="match status" value="2"/>
</dbReference>
<accession>A0A0L0HBB9</accession>
<dbReference type="OMA" id="HPIMREN"/>
<dbReference type="FunFam" id="3.40.50.300:FF:000008">
    <property type="entry name" value="ATP-dependent RNA helicase RhlB"/>
    <property type="match status" value="1"/>
</dbReference>
<dbReference type="eggNOG" id="KOG0335">
    <property type="taxonomic scope" value="Eukaryota"/>
</dbReference>
<gene>
    <name evidence="16" type="ORF">SPPG_06626</name>
</gene>
<dbReference type="GeneID" id="27689917"/>
<dbReference type="CDD" id="cd18787">
    <property type="entry name" value="SF2_C_DEAD"/>
    <property type="match status" value="1"/>
</dbReference>
<evidence type="ECO:0000256" key="4">
    <source>
        <dbReference type="ARBA" id="ARBA00022806"/>
    </source>
</evidence>
<keyword evidence="5 11" id="KW-0067">ATP-binding</keyword>
<keyword evidence="4 11" id="KW-0347">Helicase</keyword>
<keyword evidence="2 11" id="KW-0547">Nucleotide-binding</keyword>
<dbReference type="STRING" id="645134.A0A0L0HBB9"/>
<feature type="region of interest" description="Disordered" evidence="12">
    <location>
        <begin position="539"/>
        <end position="606"/>
    </location>
</feature>
<feature type="domain" description="Helicase C-terminal" evidence="14">
    <location>
        <begin position="371"/>
        <end position="529"/>
    </location>
</feature>
<evidence type="ECO:0000256" key="11">
    <source>
        <dbReference type="RuleBase" id="RU000492"/>
    </source>
</evidence>
<feature type="domain" description="DEAD-box RNA helicase Q" evidence="15">
    <location>
        <begin position="123"/>
        <end position="152"/>
    </location>
</feature>
<dbReference type="GO" id="GO:0005524">
    <property type="term" value="F:ATP binding"/>
    <property type="evidence" value="ECO:0007669"/>
    <property type="project" value="UniProtKB-KW"/>
</dbReference>
<evidence type="ECO:0000256" key="3">
    <source>
        <dbReference type="ARBA" id="ARBA00022801"/>
    </source>
</evidence>
<dbReference type="GO" id="GO:0003724">
    <property type="term" value="F:RNA helicase activity"/>
    <property type="evidence" value="ECO:0007669"/>
    <property type="project" value="UniProtKB-EC"/>
</dbReference>
<dbReference type="SMART" id="SM00490">
    <property type="entry name" value="HELICc"/>
    <property type="match status" value="1"/>
</dbReference>
<dbReference type="FunFam" id="3.40.50.300:FF:000397">
    <property type="entry name" value="Probable ATP-dependent RNA helicase DDX4"/>
    <property type="match status" value="1"/>
</dbReference>